<organism evidence="1 2">
    <name type="scientific">Nephila pilipes</name>
    <name type="common">Giant wood spider</name>
    <name type="synonym">Nephila maculata</name>
    <dbReference type="NCBI Taxonomy" id="299642"/>
    <lineage>
        <taxon>Eukaryota</taxon>
        <taxon>Metazoa</taxon>
        <taxon>Ecdysozoa</taxon>
        <taxon>Arthropoda</taxon>
        <taxon>Chelicerata</taxon>
        <taxon>Arachnida</taxon>
        <taxon>Araneae</taxon>
        <taxon>Araneomorphae</taxon>
        <taxon>Entelegynae</taxon>
        <taxon>Araneoidea</taxon>
        <taxon>Nephilidae</taxon>
        <taxon>Nephila</taxon>
    </lineage>
</organism>
<gene>
    <name evidence="1" type="ORF">NPIL_344751</name>
</gene>
<dbReference type="AlphaFoldDB" id="A0A8X6MSR1"/>
<name>A0A8X6MSR1_NEPPI</name>
<evidence type="ECO:0000313" key="1">
    <source>
        <dbReference type="EMBL" id="GFS75804.1"/>
    </source>
</evidence>
<dbReference type="OrthoDB" id="10391403at2759"/>
<sequence>MDAYLFSTFLAEDLVTSLICEDKLISLEIKNSVKKIYENDLEGLEMSLNFRSAVFNLMAEECSTVRSYCRDFLYVYRKGITISDFNSFATDTALKFFKEGYSPALFIAYCAVIIELAILCHERNLDNVFEQAIGLISTILIAHVLVYQSTGGEKAVFASLAKQASRFNKGLEKFNRAKRKIYITTKL</sequence>
<evidence type="ECO:0000313" key="2">
    <source>
        <dbReference type="Proteomes" id="UP000887013"/>
    </source>
</evidence>
<dbReference type="Proteomes" id="UP000887013">
    <property type="component" value="Unassembled WGS sequence"/>
</dbReference>
<protein>
    <submittedName>
        <fullName evidence="1">Uncharacterized protein</fullName>
    </submittedName>
</protein>
<proteinExistence type="predicted"/>
<keyword evidence="2" id="KW-1185">Reference proteome</keyword>
<accession>A0A8X6MSR1</accession>
<comment type="caution">
    <text evidence="1">The sequence shown here is derived from an EMBL/GenBank/DDBJ whole genome shotgun (WGS) entry which is preliminary data.</text>
</comment>
<reference evidence="1" key="1">
    <citation type="submission" date="2020-08" db="EMBL/GenBank/DDBJ databases">
        <title>Multicomponent nature underlies the extraordinary mechanical properties of spider dragline silk.</title>
        <authorList>
            <person name="Kono N."/>
            <person name="Nakamura H."/>
            <person name="Mori M."/>
            <person name="Yoshida Y."/>
            <person name="Ohtoshi R."/>
            <person name="Malay A.D."/>
            <person name="Moran D.A.P."/>
            <person name="Tomita M."/>
            <person name="Numata K."/>
            <person name="Arakawa K."/>
        </authorList>
    </citation>
    <scope>NUCLEOTIDE SEQUENCE</scope>
</reference>
<dbReference type="EMBL" id="BMAW01096664">
    <property type="protein sequence ID" value="GFS75804.1"/>
    <property type="molecule type" value="Genomic_DNA"/>
</dbReference>